<proteinExistence type="predicted"/>
<dbReference type="AlphaFoldDB" id="A0A8H6XVI9"/>
<dbReference type="EMBL" id="JACAZI010000012">
    <property type="protein sequence ID" value="KAF7347166.1"/>
    <property type="molecule type" value="Genomic_DNA"/>
</dbReference>
<gene>
    <name evidence="1" type="ORF">MVEN_01471100</name>
</gene>
<protein>
    <submittedName>
        <fullName evidence="1">Uncharacterized protein</fullName>
    </submittedName>
</protein>
<accession>A0A8H6XVI9</accession>
<evidence type="ECO:0000313" key="1">
    <source>
        <dbReference type="EMBL" id="KAF7347166.1"/>
    </source>
</evidence>
<evidence type="ECO:0000313" key="2">
    <source>
        <dbReference type="Proteomes" id="UP000620124"/>
    </source>
</evidence>
<keyword evidence="2" id="KW-1185">Reference proteome</keyword>
<comment type="caution">
    <text evidence="1">The sequence shown here is derived from an EMBL/GenBank/DDBJ whole genome shotgun (WGS) entry which is preliminary data.</text>
</comment>
<name>A0A8H6XVI9_9AGAR</name>
<dbReference type="Proteomes" id="UP000620124">
    <property type="component" value="Unassembled WGS sequence"/>
</dbReference>
<reference evidence="1" key="1">
    <citation type="submission" date="2020-05" db="EMBL/GenBank/DDBJ databases">
        <title>Mycena genomes resolve the evolution of fungal bioluminescence.</title>
        <authorList>
            <person name="Tsai I.J."/>
        </authorList>
    </citation>
    <scope>NUCLEOTIDE SEQUENCE</scope>
    <source>
        <strain evidence="1">CCC161011</strain>
    </source>
</reference>
<dbReference type="OrthoDB" id="2965064at2759"/>
<organism evidence="1 2">
    <name type="scientific">Mycena venus</name>
    <dbReference type="NCBI Taxonomy" id="2733690"/>
    <lineage>
        <taxon>Eukaryota</taxon>
        <taxon>Fungi</taxon>
        <taxon>Dikarya</taxon>
        <taxon>Basidiomycota</taxon>
        <taxon>Agaricomycotina</taxon>
        <taxon>Agaricomycetes</taxon>
        <taxon>Agaricomycetidae</taxon>
        <taxon>Agaricales</taxon>
        <taxon>Marasmiineae</taxon>
        <taxon>Mycenaceae</taxon>
        <taxon>Mycena</taxon>
    </lineage>
</organism>
<sequence>MNYVTATVPVQVGQVLTGVMVQTKHSATSYSVTSKFTGIANSSFSGTGTEPAYDAAYACALETYSTTPHSLDYPLGTLKFSNVTLTFSGTAPAATYGTYSWYPEVGHTDILTNGIKNAKMIVYHPTPFQLMTFCTGTNFTGSCDTVIYPSTADMPLASAGIQCAANLTVPFDASISSVKILTSGYDCYLYSNASCAGTKHLVNNGQILMGRSII</sequence>